<dbReference type="Pfam" id="PF00237">
    <property type="entry name" value="Ribosomal_L22"/>
    <property type="match status" value="1"/>
</dbReference>
<evidence type="ECO:0000256" key="6">
    <source>
        <dbReference type="ARBA" id="ARBA00035207"/>
    </source>
</evidence>
<protein>
    <recommendedName>
        <fullName evidence="6 7">Large ribosomal subunit protein uL22</fullName>
    </recommendedName>
</protein>
<keyword evidence="5 7" id="KW-0687">Ribonucleoprotein</keyword>
<comment type="subunit">
    <text evidence="7 9">Part of the 50S ribosomal subunit.</text>
</comment>
<evidence type="ECO:0000313" key="11">
    <source>
        <dbReference type="EMBL" id="AKQ02075.1"/>
    </source>
</evidence>
<dbReference type="SUPFAM" id="SSF54843">
    <property type="entry name" value="Ribosomal protein L22"/>
    <property type="match status" value="1"/>
</dbReference>
<evidence type="ECO:0000256" key="2">
    <source>
        <dbReference type="ARBA" id="ARBA00022730"/>
    </source>
</evidence>
<dbReference type="PANTHER" id="PTHR13501">
    <property type="entry name" value="CHLOROPLAST 50S RIBOSOMAL PROTEIN L22-RELATED"/>
    <property type="match status" value="1"/>
</dbReference>
<dbReference type="InterPro" id="IPR047867">
    <property type="entry name" value="Ribosomal_uL22_bac/org-type"/>
</dbReference>
<evidence type="ECO:0000256" key="5">
    <source>
        <dbReference type="ARBA" id="ARBA00023274"/>
    </source>
</evidence>
<comment type="function">
    <text evidence="7">The globular domain of the protein is located near the polypeptide exit tunnel on the outside of the subunit, while an extended beta-hairpin is found that lines the wall of the exit tunnel in the center of the 70S ribosome.</text>
</comment>
<evidence type="ECO:0000256" key="10">
    <source>
        <dbReference type="RuleBase" id="RU004008"/>
    </source>
</evidence>
<evidence type="ECO:0000256" key="4">
    <source>
        <dbReference type="ARBA" id="ARBA00022980"/>
    </source>
</evidence>
<comment type="function">
    <text evidence="7 10">This protein binds specifically to 23S rRNA; its binding is stimulated by other ribosomal proteins, e.g., L4, L17, and L20. It is important during the early stages of 50S assembly. It makes multiple contacts with different domains of the 23S rRNA in the assembled 50S subunit and ribosome.</text>
</comment>
<keyword evidence="2 7" id="KW-0699">rRNA-binding</keyword>
<dbReference type="PANTHER" id="PTHR13501:SF8">
    <property type="entry name" value="LARGE RIBOSOMAL SUBUNIT PROTEIN UL22M"/>
    <property type="match status" value="1"/>
</dbReference>
<dbReference type="AlphaFoldDB" id="A0A0H4T5Q9"/>
<dbReference type="GO" id="GO:0006412">
    <property type="term" value="P:translation"/>
    <property type="evidence" value="ECO:0007669"/>
    <property type="project" value="UniProtKB-UniRule"/>
</dbReference>
<dbReference type="InterPro" id="IPR036394">
    <property type="entry name" value="Ribosomal_uL22_sf"/>
</dbReference>
<proteinExistence type="inferred from homology"/>
<dbReference type="InterPro" id="IPR005727">
    <property type="entry name" value="Ribosomal_uL22_bac/chlpt-type"/>
</dbReference>
<dbReference type="InterPro" id="IPR001063">
    <property type="entry name" value="Ribosomal_uL22"/>
</dbReference>
<dbReference type="GO" id="GO:0022625">
    <property type="term" value="C:cytosolic large ribosomal subunit"/>
    <property type="evidence" value="ECO:0007669"/>
    <property type="project" value="TreeGrafter"/>
</dbReference>
<name>A0A0H4T5Q9_9BACT</name>
<keyword evidence="4 7" id="KW-0689">Ribosomal protein</keyword>
<keyword evidence="3 7" id="KW-0694">RNA-binding</keyword>
<dbReference type="Gene3D" id="3.90.470.10">
    <property type="entry name" value="Ribosomal protein L22/L17"/>
    <property type="match status" value="1"/>
</dbReference>
<dbReference type="NCBIfam" id="TIGR01044">
    <property type="entry name" value="rplV_bact"/>
    <property type="match status" value="1"/>
</dbReference>
<dbReference type="CDD" id="cd00336">
    <property type="entry name" value="Ribosomal_L22"/>
    <property type="match status" value="1"/>
</dbReference>
<organism evidence="11">
    <name type="scientific">uncultured Acidobacteria bacterium Rifle_16ft_4_minimus_33681</name>
    <dbReference type="NCBI Taxonomy" id="1665086"/>
    <lineage>
        <taxon>Bacteria</taxon>
        <taxon>Pseudomonadati</taxon>
        <taxon>Acidobacteriota</taxon>
        <taxon>environmental samples</taxon>
    </lineage>
</organism>
<dbReference type="GO" id="GO:0003735">
    <property type="term" value="F:structural constituent of ribosome"/>
    <property type="evidence" value="ECO:0007669"/>
    <property type="project" value="InterPro"/>
</dbReference>
<gene>
    <name evidence="7" type="primary">rplV</name>
</gene>
<evidence type="ECO:0000256" key="3">
    <source>
        <dbReference type="ARBA" id="ARBA00022884"/>
    </source>
</evidence>
<evidence type="ECO:0000256" key="1">
    <source>
        <dbReference type="ARBA" id="ARBA00009451"/>
    </source>
</evidence>
<evidence type="ECO:0000256" key="7">
    <source>
        <dbReference type="HAMAP-Rule" id="MF_01331"/>
    </source>
</evidence>
<evidence type="ECO:0000256" key="8">
    <source>
        <dbReference type="RuleBase" id="RU004005"/>
    </source>
</evidence>
<comment type="similarity">
    <text evidence="1 7 8">Belongs to the universal ribosomal protein uL22 family.</text>
</comment>
<dbReference type="EMBL" id="KT006991">
    <property type="protein sequence ID" value="AKQ02075.1"/>
    <property type="molecule type" value="Genomic_DNA"/>
</dbReference>
<sequence>MVEAKATAKYVRGSPSKARLVIDLIRGKRAAEALAILQNTNKRACGPLEKVLRSAIANAQQKAVEQAKRIDEDDLVVTAAYANPGPSLKRIRPAPMGRAYRVVHRTTHLTVQVSEKEED</sequence>
<dbReference type="GO" id="GO:0019843">
    <property type="term" value="F:rRNA binding"/>
    <property type="evidence" value="ECO:0007669"/>
    <property type="project" value="UniProtKB-UniRule"/>
</dbReference>
<accession>A0A0H4T5Q9</accession>
<reference evidence="11" key="1">
    <citation type="journal article" date="2015" name="ISME J.">
        <title>Aquifer environment selects for microbial species cohorts in sediment and groundwater.</title>
        <authorList>
            <person name="Hug L.A."/>
            <person name="Thomas B.C."/>
            <person name="Brown C.T."/>
            <person name="Frischkorn K.R."/>
            <person name="Williams K.H."/>
            <person name="Tringe S.G."/>
            <person name="Banfield J.F."/>
        </authorList>
    </citation>
    <scope>NUCLEOTIDE SEQUENCE</scope>
</reference>
<evidence type="ECO:0000256" key="9">
    <source>
        <dbReference type="RuleBase" id="RU004006"/>
    </source>
</evidence>
<dbReference type="HAMAP" id="MF_01331_B">
    <property type="entry name" value="Ribosomal_uL22_B"/>
    <property type="match status" value="1"/>
</dbReference>